<dbReference type="InterPro" id="IPR050298">
    <property type="entry name" value="Gram-neg_bact_OMP"/>
</dbReference>
<evidence type="ECO:0000256" key="10">
    <source>
        <dbReference type="ARBA" id="ARBA00023237"/>
    </source>
</evidence>
<evidence type="ECO:0000256" key="2">
    <source>
        <dbReference type="ARBA" id="ARBA00011233"/>
    </source>
</evidence>
<dbReference type="CDD" id="cd00342">
    <property type="entry name" value="gram_neg_porins"/>
    <property type="match status" value="1"/>
</dbReference>
<dbReference type="Proteomes" id="UP000232638">
    <property type="component" value="Chromosome"/>
</dbReference>
<evidence type="ECO:0000259" key="11">
    <source>
        <dbReference type="Pfam" id="PF13609"/>
    </source>
</evidence>
<dbReference type="PANTHER" id="PTHR34501:SF9">
    <property type="entry name" value="MAJOR OUTER MEMBRANE PROTEIN P.IA"/>
    <property type="match status" value="1"/>
</dbReference>
<evidence type="ECO:0000256" key="9">
    <source>
        <dbReference type="ARBA" id="ARBA00023136"/>
    </source>
</evidence>
<protein>
    <recommendedName>
        <fullName evidence="11">Porin domain-containing protein</fullName>
    </recommendedName>
</protein>
<dbReference type="InterPro" id="IPR033900">
    <property type="entry name" value="Gram_neg_porin_domain"/>
</dbReference>
<dbReference type="InterPro" id="IPR023614">
    <property type="entry name" value="Porin_dom_sf"/>
</dbReference>
<dbReference type="InterPro" id="IPR002299">
    <property type="entry name" value="Porin_Neis"/>
</dbReference>
<keyword evidence="7" id="KW-0406">Ion transport</keyword>
<dbReference type="GO" id="GO:0046930">
    <property type="term" value="C:pore complex"/>
    <property type="evidence" value="ECO:0007669"/>
    <property type="project" value="UniProtKB-KW"/>
</dbReference>
<evidence type="ECO:0000256" key="5">
    <source>
        <dbReference type="ARBA" id="ARBA00022692"/>
    </source>
</evidence>
<keyword evidence="8" id="KW-0626">Porin</keyword>
<comment type="subcellular location">
    <subcellularLocation>
        <location evidence="1">Cell outer membrane</location>
        <topology evidence="1">Multi-pass membrane protein</topology>
    </subcellularLocation>
</comment>
<dbReference type="KEGG" id="tsy:THSYN_28225"/>
<keyword evidence="5" id="KW-0812">Transmembrane</keyword>
<dbReference type="GO" id="GO:0009279">
    <property type="term" value="C:cell outer membrane"/>
    <property type="evidence" value="ECO:0007669"/>
    <property type="project" value="UniProtKB-SubCell"/>
</dbReference>
<keyword evidence="4" id="KW-1134">Transmembrane beta strand</keyword>
<evidence type="ECO:0000313" key="13">
    <source>
        <dbReference type="Proteomes" id="UP000232638"/>
    </source>
</evidence>
<keyword evidence="6" id="KW-0732">Signal</keyword>
<evidence type="ECO:0000313" key="12">
    <source>
        <dbReference type="EMBL" id="AUB84986.1"/>
    </source>
</evidence>
<gene>
    <name evidence="12" type="ORF">THSYN_28225</name>
</gene>
<dbReference type="PANTHER" id="PTHR34501">
    <property type="entry name" value="PROTEIN YDDL-RELATED"/>
    <property type="match status" value="1"/>
</dbReference>
<dbReference type="Pfam" id="PF13609">
    <property type="entry name" value="Porin_4"/>
    <property type="match status" value="1"/>
</dbReference>
<dbReference type="GO" id="GO:0006811">
    <property type="term" value="P:monoatomic ion transport"/>
    <property type="evidence" value="ECO:0007669"/>
    <property type="project" value="UniProtKB-KW"/>
</dbReference>
<proteinExistence type="predicted"/>
<sequence length="563" mass="59989">MGTGTGFSGDPNNALNYNRWRGQPVPGSAASTAFMPTASQGSQVTRFLNPQAQAAYYQAAAISLKSAYPLNAQNWAQLAGATALANGYNYSPAQVITTADQAGVAAYNARLAQGATAAQASVAAADAYDKVAGGAWNSYQANFAAAQNMAVATVAPQAGAYSMDAYFAGQHAKLTSDLQIGNVTQAYYNNATARLNQLQNLAYAAAVSGAYQRGRSYKGWGMDTSNAAVVGPANKLGVKGSEDLGNGLKAVYQIEIGVDITNANRDTVLANGNRGTLVTNSGVNIRNSFVGLAGDWGTFMLGRYDSPLTMSTGKLDLFYDTLADNNATIGFAYARLDNVVAYMSPNWNGFQFIAAMTPQNGGTLLGALDQNADSITGAYSLAAIYKNGPFYGSVAYESLDKSNWETQNADYAVLYQDRTAKSDTRVRVGLGLLDWNGFSLTGIYEQRQNILGAPTQSNGNFFQVQAGYAFGNNMIKAMWGRADLDNCADPNGVGFRYTCEASALGQYFASEILVNNKQKNSWAIGYDYNFSKRTAAFLLYTKVSDKIEDADWSGFSIGMNHSF</sequence>
<dbReference type="SUPFAM" id="SSF56935">
    <property type="entry name" value="Porins"/>
    <property type="match status" value="1"/>
</dbReference>
<evidence type="ECO:0000256" key="3">
    <source>
        <dbReference type="ARBA" id="ARBA00022448"/>
    </source>
</evidence>
<dbReference type="EMBL" id="CP020370">
    <property type="protein sequence ID" value="AUB84986.1"/>
    <property type="molecule type" value="Genomic_DNA"/>
</dbReference>
<organism evidence="12 13">
    <name type="scientific">Candidatus Thiodictyon syntrophicum</name>
    <dbReference type="NCBI Taxonomy" id="1166950"/>
    <lineage>
        <taxon>Bacteria</taxon>
        <taxon>Pseudomonadati</taxon>
        <taxon>Pseudomonadota</taxon>
        <taxon>Gammaproteobacteria</taxon>
        <taxon>Chromatiales</taxon>
        <taxon>Chromatiaceae</taxon>
        <taxon>Thiodictyon</taxon>
    </lineage>
</organism>
<keyword evidence="13" id="KW-1185">Reference proteome</keyword>
<evidence type="ECO:0000256" key="8">
    <source>
        <dbReference type="ARBA" id="ARBA00023114"/>
    </source>
</evidence>
<dbReference type="OrthoDB" id="8173690at2"/>
<dbReference type="AlphaFoldDB" id="A0A2K8UHC5"/>
<reference evidence="12 13" key="1">
    <citation type="submission" date="2017-03" db="EMBL/GenBank/DDBJ databases">
        <title>Complete genome sequence of Candidatus 'Thiodictyon syntrophicum' sp. nov. strain Cad16T, a photolithoautotroph purple sulfur bacterium isolated from an alpine meromictic lake.</title>
        <authorList>
            <person name="Luedin S.M."/>
            <person name="Pothier J.F."/>
            <person name="Danza F."/>
            <person name="Storelli N."/>
            <person name="Wittwer M."/>
            <person name="Tonolla M."/>
        </authorList>
    </citation>
    <scope>NUCLEOTIDE SEQUENCE [LARGE SCALE GENOMIC DNA]</scope>
    <source>
        <strain evidence="12 13">Cad16T</strain>
    </source>
</reference>
<dbReference type="GO" id="GO:0015288">
    <property type="term" value="F:porin activity"/>
    <property type="evidence" value="ECO:0007669"/>
    <property type="project" value="UniProtKB-KW"/>
</dbReference>
<feature type="domain" description="Porin" evidence="11">
    <location>
        <begin position="230"/>
        <end position="544"/>
    </location>
</feature>
<evidence type="ECO:0000256" key="7">
    <source>
        <dbReference type="ARBA" id="ARBA00023065"/>
    </source>
</evidence>
<evidence type="ECO:0000256" key="1">
    <source>
        <dbReference type="ARBA" id="ARBA00004571"/>
    </source>
</evidence>
<keyword evidence="10" id="KW-0998">Cell outer membrane</keyword>
<keyword evidence="9" id="KW-0472">Membrane</keyword>
<comment type="subunit">
    <text evidence="2">Homotrimer.</text>
</comment>
<evidence type="ECO:0000256" key="4">
    <source>
        <dbReference type="ARBA" id="ARBA00022452"/>
    </source>
</evidence>
<name>A0A2K8UHC5_9GAMM</name>
<dbReference type="PRINTS" id="PR00184">
    <property type="entry name" value="NEISSPPORIN"/>
</dbReference>
<dbReference type="Gene3D" id="2.40.160.10">
    <property type="entry name" value="Porin"/>
    <property type="match status" value="1"/>
</dbReference>
<keyword evidence="3" id="KW-0813">Transport</keyword>
<accession>A0A2K8UHC5</accession>
<evidence type="ECO:0000256" key="6">
    <source>
        <dbReference type="ARBA" id="ARBA00022729"/>
    </source>
</evidence>